<proteinExistence type="predicted"/>
<evidence type="ECO:0000313" key="3">
    <source>
        <dbReference type="EMBL" id="SOY31504.1"/>
    </source>
</evidence>
<keyword evidence="4" id="KW-1185">Reference proteome</keyword>
<dbReference type="Proteomes" id="UP000236311">
    <property type="component" value="Unassembled WGS sequence"/>
</dbReference>
<evidence type="ECO:0000256" key="1">
    <source>
        <dbReference type="SAM" id="Coils"/>
    </source>
</evidence>
<keyword evidence="1" id="KW-0175">Coiled coil</keyword>
<feature type="coiled-coil region" evidence="1">
    <location>
        <begin position="277"/>
        <end position="304"/>
    </location>
</feature>
<dbReference type="AlphaFoldDB" id="A0A2K4ZLY7"/>
<feature type="region of interest" description="Disordered" evidence="2">
    <location>
        <begin position="1"/>
        <end position="26"/>
    </location>
</feature>
<protein>
    <submittedName>
        <fullName evidence="3">Uncharacterized protein</fullName>
    </submittedName>
</protein>
<dbReference type="EMBL" id="OFSM01000026">
    <property type="protein sequence ID" value="SOY31504.1"/>
    <property type="molecule type" value="Genomic_DNA"/>
</dbReference>
<evidence type="ECO:0000313" key="4">
    <source>
        <dbReference type="Proteomes" id="UP000236311"/>
    </source>
</evidence>
<gene>
    <name evidence="3" type="ORF">AMURIS_04248</name>
</gene>
<name>A0A2K4ZLY7_9FIRM</name>
<accession>A0A2K4ZLY7</accession>
<dbReference type="RefSeq" id="WP_330406188.1">
    <property type="nucleotide sequence ID" value="NZ_JANJZD010000026.1"/>
</dbReference>
<sequence>MRISGKPAKIAAKGSETGGKEATGPKRRSMQYEFLKQFPKRMKHVGAYVLLFANSSQKTIWKQHGFQKPDEQINMIFAVMLYIMEQSLKEENCTIDDIGAYVDSLNMRYFEKNMGYEDCKALGDFIVNVVLSNEGKAMYFDGFDFEERQYQTMNVSYVANRIVYVDAEVRRTSYYLTEDGYNLLLSTLEIESNMKLTIHEMIFRMHLEKQSYDKAVDDIKNVFNLLRIQLQKIEEACGRIRRNALSYSVADYESILEANLDTISDTKQKFQSYRELVKSRAKELEEMNLNVRRLDEKEEEKLNNLSIIERYLARTIDEHQKILNSHFDLKSLYTRELEQLAQMSFIRRFSLRNALYEKILEQPEGLERLEIFLRPLFGNEPDKIYNLKKSTELQRPLRKKESEEAEAVMEFGDDAWMEEEERRRQEKLAKYEESLSFLLEKALEAGKDGISLEEIRAGFTQDGESREPVLYSGLIPNVQIFKEIMVELLKGREIDVEVLREERRNYISEFSGGFQLNEMLLNLEDSRGMRMEKIEVYRIEDGKAIIFENVPDESGRLKNICCSNVLIRVTGGKTYGI</sequence>
<reference evidence="3 4" key="1">
    <citation type="submission" date="2018-01" db="EMBL/GenBank/DDBJ databases">
        <authorList>
            <person name="Gaut B.S."/>
            <person name="Morton B.R."/>
            <person name="Clegg M.T."/>
            <person name="Duvall M.R."/>
        </authorList>
    </citation>
    <scope>NUCLEOTIDE SEQUENCE [LARGE SCALE GENOMIC DNA]</scope>
    <source>
        <strain evidence="3">GP69</strain>
    </source>
</reference>
<evidence type="ECO:0000256" key="2">
    <source>
        <dbReference type="SAM" id="MobiDB-lite"/>
    </source>
</evidence>
<organism evidence="3 4">
    <name type="scientific">Acetatifactor muris</name>
    <dbReference type="NCBI Taxonomy" id="879566"/>
    <lineage>
        <taxon>Bacteria</taxon>
        <taxon>Bacillati</taxon>
        <taxon>Bacillota</taxon>
        <taxon>Clostridia</taxon>
        <taxon>Lachnospirales</taxon>
        <taxon>Lachnospiraceae</taxon>
        <taxon>Acetatifactor</taxon>
    </lineage>
</organism>